<keyword evidence="2" id="KW-1185">Reference proteome</keyword>
<dbReference type="Proteomes" id="UP000076563">
    <property type="component" value="Unassembled WGS sequence"/>
</dbReference>
<evidence type="ECO:0000313" key="1">
    <source>
        <dbReference type="EMBL" id="KZE78225.1"/>
    </source>
</evidence>
<dbReference type="RefSeq" id="WP_063183195.1">
    <property type="nucleotide sequence ID" value="NZ_LQRA01000057.1"/>
</dbReference>
<accession>A0A161SCQ4</accession>
<gene>
    <name evidence="1" type="ORF">AV654_19825</name>
</gene>
<sequence length="192" mass="21118">MSAEQNSLDNLVVDPETLASLRQVADSDSNILIVGGDKELNAKVLKAINHERREAGTGLVVVKGAGTSDNFRLMYPRDQITVINAPEIKSVLDVRNILKEMWDFRLAITDISTSITAELFILCCEGLRSDVVASYTCDGDLDQCLVSLAKLNQPEKGHLPFELTLERVVHLLEAIVKCDCVDGQPIISVIRK</sequence>
<evidence type="ECO:0000313" key="2">
    <source>
        <dbReference type="Proteomes" id="UP000076563"/>
    </source>
</evidence>
<proteinExistence type="predicted"/>
<comment type="caution">
    <text evidence="1">The sequence shown here is derived from an EMBL/GenBank/DDBJ whole genome shotgun (WGS) entry which is preliminary data.</text>
</comment>
<protein>
    <submittedName>
        <fullName evidence="1">Uncharacterized protein</fullName>
    </submittedName>
</protein>
<dbReference type="AlphaFoldDB" id="A0A161SCQ4"/>
<name>A0A161SCQ4_9BACL</name>
<dbReference type="EMBL" id="LQRA01000057">
    <property type="protein sequence ID" value="KZE78225.1"/>
    <property type="molecule type" value="Genomic_DNA"/>
</dbReference>
<reference evidence="2" key="1">
    <citation type="submission" date="2016-01" db="EMBL/GenBank/DDBJ databases">
        <title>Draft genome of Chromobacterium sp. F49.</title>
        <authorList>
            <person name="Hong K.W."/>
        </authorList>
    </citation>
    <scope>NUCLEOTIDE SEQUENCE [LARGE SCALE GENOMIC DNA]</scope>
    <source>
        <strain evidence="2">M63</strain>
    </source>
</reference>
<organism evidence="1 2">
    <name type="scientific">Paenibacillus elgii</name>
    <dbReference type="NCBI Taxonomy" id="189691"/>
    <lineage>
        <taxon>Bacteria</taxon>
        <taxon>Bacillati</taxon>
        <taxon>Bacillota</taxon>
        <taxon>Bacilli</taxon>
        <taxon>Bacillales</taxon>
        <taxon>Paenibacillaceae</taxon>
        <taxon>Paenibacillus</taxon>
    </lineage>
</organism>